<dbReference type="InterPro" id="IPR017517">
    <property type="entry name" value="Maleyloyr_isom"/>
</dbReference>
<dbReference type="Pfam" id="PF17844">
    <property type="entry name" value="SCP_3"/>
    <property type="match status" value="1"/>
</dbReference>
<sequence length="261" mass="27317">MPPSRRPQRVPTDLNLLADLLQDWADWLPGADHRAEVLPGWDVATLAAHLVVVGEGVVDGLGRPGRPPALPALTYVSGYAAAAAEIDELARRRAAEIGTELAGALTAAAERVRQAADGPHPAVVAGPRGPLAVADWVATRLLDAVVHTDDLHRAVPSAEPPPVPRPALAQAVRSLLGWLAAEHPGQTLEVRVPPHGAVQCGVEGSTLAHTRGTPPNVVETDPVTFLRLCTGRLGWQDARAAGRVSASGHRADLSGWLPLLS</sequence>
<dbReference type="InterPro" id="IPR041629">
    <property type="entry name" value="SCP_3"/>
</dbReference>
<dbReference type="InterPro" id="IPR034660">
    <property type="entry name" value="DinB/YfiT-like"/>
</dbReference>
<evidence type="ECO:0000259" key="2">
    <source>
        <dbReference type="Pfam" id="PF17844"/>
    </source>
</evidence>
<accession>A0A6A9UWS6</accession>
<dbReference type="AlphaFoldDB" id="A0A6A9UWS6"/>
<gene>
    <name evidence="3" type="ORF">GC722_15400</name>
</gene>
<dbReference type="NCBIfam" id="TIGR03083">
    <property type="entry name" value="maleylpyruvate isomerase family mycothiol-dependent enzyme"/>
    <property type="match status" value="1"/>
</dbReference>
<name>A0A6A9UWS6_9ACTN</name>
<comment type="caution">
    <text evidence="3">The sequence shown here is derived from an EMBL/GenBank/DDBJ whole genome shotgun (WGS) entry which is preliminary data.</text>
</comment>
<dbReference type="SUPFAM" id="SSF109854">
    <property type="entry name" value="DinB/YfiT-like putative metalloenzymes"/>
    <property type="match status" value="1"/>
</dbReference>
<protein>
    <submittedName>
        <fullName evidence="3">Maleylpyruvate isomerase family mycothiol-dependent enzyme</fullName>
    </submittedName>
</protein>
<feature type="domain" description="Bacterial SCP orthologue" evidence="2">
    <location>
        <begin position="165"/>
        <end position="259"/>
    </location>
</feature>
<dbReference type="Proteomes" id="UP000435304">
    <property type="component" value="Unassembled WGS sequence"/>
</dbReference>
<dbReference type="Pfam" id="PF11716">
    <property type="entry name" value="MDMPI_N"/>
    <property type="match status" value="1"/>
</dbReference>
<keyword evidence="4" id="KW-1185">Reference proteome</keyword>
<dbReference type="InterPro" id="IPR024344">
    <property type="entry name" value="MDMPI_metal-binding"/>
</dbReference>
<evidence type="ECO:0000313" key="4">
    <source>
        <dbReference type="Proteomes" id="UP000435304"/>
    </source>
</evidence>
<reference evidence="3 4" key="1">
    <citation type="submission" date="2019-12" db="EMBL/GenBank/DDBJ databases">
        <title>Auraticoccus cholistani sp. nov., an actinomycete isolated from soil of Cholistan desert.</title>
        <authorList>
            <person name="Cheema M.T."/>
        </authorList>
    </citation>
    <scope>NUCLEOTIDE SEQUENCE [LARGE SCALE GENOMIC DNA]</scope>
    <source>
        <strain evidence="3 4">F435</strain>
    </source>
</reference>
<keyword evidence="3" id="KW-0670">Pyruvate</keyword>
<keyword evidence="3" id="KW-0413">Isomerase</keyword>
<feature type="domain" description="Mycothiol-dependent maleylpyruvate isomerase metal-binding" evidence="1">
    <location>
        <begin position="24"/>
        <end position="151"/>
    </location>
</feature>
<dbReference type="RefSeq" id="WP_156611580.1">
    <property type="nucleotide sequence ID" value="NZ_WPCU01000010.1"/>
</dbReference>
<dbReference type="GO" id="GO:0046872">
    <property type="term" value="F:metal ion binding"/>
    <property type="evidence" value="ECO:0007669"/>
    <property type="project" value="InterPro"/>
</dbReference>
<proteinExistence type="predicted"/>
<evidence type="ECO:0000259" key="1">
    <source>
        <dbReference type="Pfam" id="PF11716"/>
    </source>
</evidence>
<evidence type="ECO:0000313" key="3">
    <source>
        <dbReference type="EMBL" id="MVA77396.1"/>
    </source>
</evidence>
<organism evidence="3 4">
    <name type="scientific">Auraticoccus cholistanensis</name>
    <dbReference type="NCBI Taxonomy" id="2656650"/>
    <lineage>
        <taxon>Bacteria</taxon>
        <taxon>Bacillati</taxon>
        <taxon>Actinomycetota</taxon>
        <taxon>Actinomycetes</taxon>
        <taxon>Propionibacteriales</taxon>
        <taxon>Propionibacteriaceae</taxon>
        <taxon>Auraticoccus</taxon>
    </lineage>
</organism>
<dbReference type="GO" id="GO:0016853">
    <property type="term" value="F:isomerase activity"/>
    <property type="evidence" value="ECO:0007669"/>
    <property type="project" value="UniProtKB-KW"/>
</dbReference>
<dbReference type="EMBL" id="WPCU01000010">
    <property type="protein sequence ID" value="MVA77396.1"/>
    <property type="molecule type" value="Genomic_DNA"/>
</dbReference>
<dbReference type="Gene3D" id="3.30.1050.40">
    <property type="match status" value="1"/>
</dbReference>